<evidence type="ECO:0000313" key="4">
    <source>
        <dbReference type="EMBL" id="EDV28760.1"/>
    </source>
</evidence>
<evidence type="ECO:0000256" key="1">
    <source>
        <dbReference type="ARBA" id="ARBA00022574"/>
    </source>
</evidence>
<dbReference type="OMA" id="MEEIHRY"/>
<dbReference type="HOGENOM" id="CLU_104033_0_0_1"/>
<dbReference type="AlphaFoldDB" id="B3RLF6"/>
<dbReference type="eggNOG" id="KOG3602">
    <property type="taxonomic scope" value="Eukaryota"/>
</dbReference>
<dbReference type="GeneID" id="6749177"/>
<dbReference type="Proteomes" id="UP000009022">
    <property type="component" value="Unassembled WGS sequence"/>
</dbReference>
<gene>
    <name evidence="4" type="ORF">TRIADDRAFT_18313</name>
</gene>
<name>B3RLF6_TRIAD</name>
<dbReference type="CTD" id="6749177"/>
<keyword evidence="1" id="KW-0853">WD repeat</keyword>
<organism evidence="4 5">
    <name type="scientific">Trichoplax adhaerens</name>
    <name type="common">Trichoplax reptans</name>
    <dbReference type="NCBI Taxonomy" id="10228"/>
    <lineage>
        <taxon>Eukaryota</taxon>
        <taxon>Metazoa</taxon>
        <taxon>Placozoa</taxon>
        <taxon>Uniplacotomia</taxon>
        <taxon>Trichoplacea</taxon>
        <taxon>Trichoplacidae</taxon>
        <taxon>Trichoplax</taxon>
    </lineage>
</organism>
<dbReference type="OrthoDB" id="6134417at2759"/>
<dbReference type="KEGG" id="tad:TRIADDRAFT_18313"/>
<feature type="non-terminal residue" evidence="4">
    <location>
        <position position="227"/>
    </location>
</feature>
<dbReference type="PhylomeDB" id="B3RLF6"/>
<dbReference type="STRING" id="10228.B3RLF6"/>
<protein>
    <recommendedName>
        <fullName evidence="3">NWD1/2-like winged helix-turn-helix domain-containing protein</fullName>
    </recommendedName>
</protein>
<dbReference type="InterPro" id="IPR057588">
    <property type="entry name" value="NWD1/2-like_WH"/>
</dbReference>
<dbReference type="InterPro" id="IPR052752">
    <property type="entry name" value="NACHT-WD_repeat"/>
</dbReference>
<dbReference type="EMBL" id="DS985241">
    <property type="protein sequence ID" value="EDV28760.1"/>
    <property type="molecule type" value="Genomic_DNA"/>
</dbReference>
<feature type="domain" description="NWD1/2-like winged helix-turn-helix" evidence="3">
    <location>
        <begin position="103"/>
        <end position="212"/>
    </location>
</feature>
<evidence type="ECO:0000256" key="2">
    <source>
        <dbReference type="ARBA" id="ARBA00022737"/>
    </source>
</evidence>
<dbReference type="Pfam" id="PF25469">
    <property type="entry name" value="WHD_NWD1"/>
    <property type="match status" value="1"/>
</dbReference>
<sequence length="227" mass="26585">MIISVQDDANHHQQLKAIKNAFPINSFYIELQPLAIDTALQIVDDWLYVKSRTLTSQQRQLISSAILRCSLPLFIKLIFNQAIQWHSYDSISQADLPFDTASAIHKLFDRLEMIHGKALFSRTAIYITSTRYGLTENEIQDLLSCDHQVMEEIHRYQPDQAIIAVPALLWLRLKHDLNDYVLEHEINGLTVMRWYHQQFIEVVRQRYLSNDQIQEEIHSQCANYYIG</sequence>
<accession>B3RLF6</accession>
<evidence type="ECO:0000259" key="3">
    <source>
        <dbReference type="Pfam" id="PF25469"/>
    </source>
</evidence>
<dbReference type="InParanoid" id="B3RLF6"/>
<keyword evidence="2" id="KW-0677">Repeat</keyword>
<proteinExistence type="predicted"/>
<reference evidence="4 5" key="1">
    <citation type="journal article" date="2008" name="Nature">
        <title>The Trichoplax genome and the nature of placozoans.</title>
        <authorList>
            <person name="Srivastava M."/>
            <person name="Begovic E."/>
            <person name="Chapman J."/>
            <person name="Putnam N.H."/>
            <person name="Hellsten U."/>
            <person name="Kawashima T."/>
            <person name="Kuo A."/>
            <person name="Mitros T."/>
            <person name="Salamov A."/>
            <person name="Carpenter M.L."/>
            <person name="Signorovitch A.Y."/>
            <person name="Moreno M.A."/>
            <person name="Kamm K."/>
            <person name="Grimwood J."/>
            <person name="Schmutz J."/>
            <person name="Shapiro H."/>
            <person name="Grigoriev I.V."/>
            <person name="Buss L.W."/>
            <person name="Schierwater B."/>
            <person name="Dellaporta S.L."/>
            <person name="Rokhsar D.S."/>
        </authorList>
    </citation>
    <scope>NUCLEOTIDE SEQUENCE [LARGE SCALE GENOMIC DNA]</scope>
    <source>
        <strain evidence="4 5">Grell-BS-1999</strain>
    </source>
</reference>
<dbReference type="RefSeq" id="XP_002107962.1">
    <property type="nucleotide sequence ID" value="XM_002107926.1"/>
</dbReference>
<evidence type="ECO:0000313" key="5">
    <source>
        <dbReference type="Proteomes" id="UP000009022"/>
    </source>
</evidence>
<dbReference type="PANTHER" id="PTHR19871">
    <property type="entry name" value="BETA TRANSDUCIN-RELATED PROTEIN"/>
    <property type="match status" value="1"/>
</dbReference>
<keyword evidence="5" id="KW-1185">Reference proteome</keyword>
<dbReference type="PANTHER" id="PTHR19871:SF14">
    <property type="entry name" value="DUF4062 DOMAIN-CONTAINING PROTEIN"/>
    <property type="match status" value="1"/>
</dbReference>